<sequence>MFALALRQSSSFAASSSSSSSRRRSSSLRNVSIAQTRDVRRHDRLRLKTWTLRASSSSDDEEDEDDSIDEDRADVRSIEDAKRELEYGMRFGKRMKKRFQPKKVKDRGLPIADALVLTSATVLVALVSLSQHKAPSWLNAEYLREVPRILPNLPALVGSVVHGSKLSAVWVLGALAAEAYETEAYDADFAEAMKRTVKAGCFAVGLLILVEQNEMRQALEHVIGMPASEYVVGENREADLLINSKTSELFVDCASCAVAMLSWRIIRWNSSVPGDDLPFN</sequence>
<evidence type="ECO:0000313" key="3">
    <source>
        <dbReference type="Proteomes" id="UP000198341"/>
    </source>
</evidence>
<accession>K8EA92</accession>
<dbReference type="AlphaFoldDB" id="K8EA92"/>
<dbReference type="GeneID" id="19017236"/>
<gene>
    <name evidence="2" type="ORF">Bathy02g01220</name>
</gene>
<feature type="compositionally biased region" description="Low complexity" evidence="1">
    <location>
        <begin position="1"/>
        <end position="20"/>
    </location>
</feature>
<protein>
    <submittedName>
        <fullName evidence="2">Uncharacterized protein</fullName>
    </submittedName>
</protein>
<dbReference type="eggNOG" id="ENOG502SGMK">
    <property type="taxonomic scope" value="Eukaryota"/>
</dbReference>
<dbReference type="Proteomes" id="UP000198341">
    <property type="component" value="Chromosome 2"/>
</dbReference>
<feature type="region of interest" description="Disordered" evidence="1">
    <location>
        <begin position="1"/>
        <end position="37"/>
    </location>
</feature>
<organism evidence="2 3">
    <name type="scientific">Bathycoccus prasinos</name>
    <dbReference type="NCBI Taxonomy" id="41875"/>
    <lineage>
        <taxon>Eukaryota</taxon>
        <taxon>Viridiplantae</taxon>
        <taxon>Chlorophyta</taxon>
        <taxon>Mamiellophyceae</taxon>
        <taxon>Mamiellales</taxon>
        <taxon>Bathycoccaceae</taxon>
        <taxon>Bathycoccus</taxon>
    </lineage>
</organism>
<proteinExistence type="predicted"/>
<dbReference type="KEGG" id="bpg:Bathy02g01220"/>
<dbReference type="RefSeq" id="XP_007514502.1">
    <property type="nucleotide sequence ID" value="XM_007514440.1"/>
</dbReference>
<name>K8EA92_9CHLO</name>
<dbReference type="EMBL" id="FO082277">
    <property type="protein sequence ID" value="CCO14742.1"/>
    <property type="molecule type" value="Genomic_DNA"/>
</dbReference>
<evidence type="ECO:0000313" key="2">
    <source>
        <dbReference type="EMBL" id="CCO14742.1"/>
    </source>
</evidence>
<keyword evidence="3" id="KW-1185">Reference proteome</keyword>
<evidence type="ECO:0000256" key="1">
    <source>
        <dbReference type="SAM" id="MobiDB-lite"/>
    </source>
</evidence>
<dbReference type="OrthoDB" id="497908at2759"/>
<reference evidence="2 3" key="1">
    <citation type="submission" date="2011-10" db="EMBL/GenBank/DDBJ databases">
        <authorList>
            <person name="Genoscope - CEA"/>
        </authorList>
    </citation>
    <scope>NUCLEOTIDE SEQUENCE [LARGE SCALE GENOMIC DNA]</scope>
    <source>
        <strain evidence="2 3">RCC 1105</strain>
    </source>
</reference>